<reference evidence="4 5" key="1">
    <citation type="submission" date="2017-12" db="EMBL/GenBank/DDBJ databases">
        <title>Corynebacterium mastitidis 16-1433 Genome.</title>
        <authorList>
            <person name="Gulvik C.A."/>
        </authorList>
    </citation>
    <scope>NUCLEOTIDE SEQUENCE [LARGE SCALE GENOMIC DNA]</scope>
    <source>
        <strain evidence="4 5">16-1433</strain>
    </source>
</reference>
<dbReference type="SUPFAM" id="SSF54211">
    <property type="entry name" value="Ribosomal protein S5 domain 2-like"/>
    <property type="match status" value="1"/>
</dbReference>
<dbReference type="EMBL" id="PJAF01000003">
    <property type="protein sequence ID" value="PKF69432.1"/>
    <property type="molecule type" value="Genomic_DNA"/>
</dbReference>
<keyword evidence="4" id="KW-0418">Kinase</keyword>
<dbReference type="Proteomes" id="UP000233249">
    <property type="component" value="Unassembled WGS sequence"/>
</dbReference>
<dbReference type="Pfam" id="PF10509">
    <property type="entry name" value="GalKase_gal_bdg"/>
    <property type="match status" value="1"/>
</dbReference>
<dbReference type="InterPro" id="IPR014721">
    <property type="entry name" value="Ribsml_uS5_D2-typ_fold_subgr"/>
</dbReference>
<organism evidence="4 5">
    <name type="scientific">Corynebacterium mastitidis</name>
    <dbReference type="NCBI Taxonomy" id="161890"/>
    <lineage>
        <taxon>Bacteria</taxon>
        <taxon>Bacillati</taxon>
        <taxon>Actinomycetota</taxon>
        <taxon>Actinomycetes</taxon>
        <taxon>Mycobacteriales</taxon>
        <taxon>Corynebacteriaceae</taxon>
        <taxon>Corynebacterium</taxon>
    </lineage>
</organism>
<dbReference type="InterPro" id="IPR019539">
    <property type="entry name" value="GalKase_N"/>
</dbReference>
<gene>
    <name evidence="4" type="ORF">CXB45_01925</name>
</gene>
<dbReference type="STRING" id="1121365.GCA_000375365_00298"/>
<dbReference type="AlphaFoldDB" id="A0A2N0X9P6"/>
<dbReference type="InterPro" id="IPR020568">
    <property type="entry name" value="Ribosomal_Su5_D2-typ_SF"/>
</dbReference>
<evidence type="ECO:0000313" key="5">
    <source>
        <dbReference type="Proteomes" id="UP000233249"/>
    </source>
</evidence>
<name>A0A2N0X9P6_9CORY</name>
<dbReference type="PRINTS" id="PR00959">
    <property type="entry name" value="MEVGALKINASE"/>
</dbReference>
<keyword evidence="4" id="KW-0808">Transferase</keyword>
<protein>
    <submittedName>
        <fullName evidence="4">Galactokinase</fullName>
    </submittedName>
</protein>
<feature type="domain" description="Galactokinase N-terminal" evidence="3">
    <location>
        <begin position="7"/>
        <end position="44"/>
    </location>
</feature>
<dbReference type="Gene3D" id="3.30.70.890">
    <property type="entry name" value="GHMP kinase, C-terminal domain"/>
    <property type="match status" value="1"/>
</dbReference>
<keyword evidence="2" id="KW-0067">ATP-binding</keyword>
<dbReference type="SUPFAM" id="SSF55060">
    <property type="entry name" value="GHMP Kinase, C-terminal domain"/>
    <property type="match status" value="1"/>
</dbReference>
<keyword evidence="1" id="KW-0547">Nucleotide-binding</keyword>
<accession>A0A2N0X9P6</accession>
<sequence length="395" mass="41301">MGSNPRLRGRAPGTWPVVGEHTDEYGGVVALLPLGLHTAVVASPRGDRAITVRGDFAGTEVRIHEAALGEAPGSEQVTLAQRAARLVSSFVQRQLLSRETSGFDLTVCSDVPLGSGLGALHSFDAALGLALYPEAREADEAPLRARLASVCSGAVSTLPGSATLRARHIAALRCTAGSLCVVDYADGSVTTAPLPLAAARQAAGSSDPGIAAYALGYPGAHREPSAPPRAEERQQRARLIAQATRDFGTDSLRVLPDATPRVLEWLQAARSFHGPAGYPTIATAASWLQFWEEETARGQRVVSLLRGRHHGEIPRLLGESQRALAGVYGDDTGELVELCREHGASSARATWAGSSAWVAALVAPGEAEGFRAAMQERGLSVVPLLPGQPGCAEEA</sequence>
<evidence type="ECO:0000313" key="4">
    <source>
        <dbReference type="EMBL" id="PKF69432.1"/>
    </source>
</evidence>
<proteinExistence type="predicted"/>
<evidence type="ECO:0000256" key="2">
    <source>
        <dbReference type="ARBA" id="ARBA00022840"/>
    </source>
</evidence>
<evidence type="ECO:0000259" key="3">
    <source>
        <dbReference type="Pfam" id="PF10509"/>
    </source>
</evidence>
<dbReference type="GO" id="GO:0016301">
    <property type="term" value="F:kinase activity"/>
    <property type="evidence" value="ECO:0007669"/>
    <property type="project" value="UniProtKB-KW"/>
</dbReference>
<dbReference type="Gene3D" id="3.30.230.10">
    <property type="match status" value="1"/>
</dbReference>
<evidence type="ECO:0000256" key="1">
    <source>
        <dbReference type="ARBA" id="ARBA00022741"/>
    </source>
</evidence>
<dbReference type="InterPro" id="IPR036554">
    <property type="entry name" value="GHMP_kinase_C_sf"/>
</dbReference>
<comment type="caution">
    <text evidence="4">The sequence shown here is derived from an EMBL/GenBank/DDBJ whole genome shotgun (WGS) entry which is preliminary data.</text>
</comment>